<evidence type="ECO:0000256" key="1">
    <source>
        <dbReference type="SAM" id="Phobius"/>
    </source>
</evidence>
<dbReference type="Pfam" id="PF18075">
    <property type="entry name" value="FtsX_ECD"/>
    <property type="match status" value="1"/>
</dbReference>
<dbReference type="Gene3D" id="3.30.70.3040">
    <property type="match status" value="1"/>
</dbReference>
<dbReference type="Proteomes" id="UP000583800">
    <property type="component" value="Unassembled WGS sequence"/>
</dbReference>
<proteinExistence type="predicted"/>
<keyword evidence="1" id="KW-0812">Transmembrane</keyword>
<dbReference type="InterPro" id="IPR040690">
    <property type="entry name" value="FtsX_ECD"/>
</dbReference>
<feature type="transmembrane region" description="Helical" evidence="1">
    <location>
        <begin position="47"/>
        <end position="66"/>
    </location>
</feature>
<gene>
    <name evidence="3" type="ORF">FHU36_005258</name>
</gene>
<protein>
    <recommendedName>
        <fullName evidence="2">FtsX extracellular domain-containing protein</fullName>
    </recommendedName>
</protein>
<sequence length="237" mass="24859">MNVGQANNRVESRLRDALAAVGTTVEPARLRPLIPPKRRGFRPRVRFVAVGLGLALAGAVGAVLLAPSERETVMVATGASSLLSGGWTKGQPEMAVFLCHDGSPLPACGAVTEPDGGGSDGVRPAPATPGTGITAAQQSELEQVLRARPEVKSITFEDRRTAYANVRRHLLDSGDRKLADALAVGDVPESFRLTMKPDTDWGAVTDAVKDMPGVAAVIDQKCVAEQAVSDRARCTAE</sequence>
<keyword evidence="1" id="KW-0472">Membrane</keyword>
<name>A0A7X0C5V5_9ACTN</name>
<keyword evidence="4" id="KW-1185">Reference proteome</keyword>
<evidence type="ECO:0000313" key="4">
    <source>
        <dbReference type="Proteomes" id="UP000583800"/>
    </source>
</evidence>
<evidence type="ECO:0000313" key="3">
    <source>
        <dbReference type="EMBL" id="MBB6348713.1"/>
    </source>
</evidence>
<accession>A0A7X0C5V5</accession>
<organism evidence="3 4">
    <name type="scientific">Nonomuraea muscovyensis</name>
    <dbReference type="NCBI Taxonomy" id="1124761"/>
    <lineage>
        <taxon>Bacteria</taxon>
        <taxon>Bacillati</taxon>
        <taxon>Actinomycetota</taxon>
        <taxon>Actinomycetes</taxon>
        <taxon>Streptosporangiales</taxon>
        <taxon>Streptosporangiaceae</taxon>
        <taxon>Nonomuraea</taxon>
    </lineage>
</organism>
<dbReference type="AlphaFoldDB" id="A0A7X0C5V5"/>
<dbReference type="EMBL" id="JACHJB010000002">
    <property type="protein sequence ID" value="MBB6348713.1"/>
    <property type="molecule type" value="Genomic_DNA"/>
</dbReference>
<evidence type="ECO:0000259" key="2">
    <source>
        <dbReference type="Pfam" id="PF18075"/>
    </source>
</evidence>
<reference evidence="3 4" key="1">
    <citation type="submission" date="2020-08" db="EMBL/GenBank/DDBJ databases">
        <title>Sequencing the genomes of 1000 actinobacteria strains.</title>
        <authorList>
            <person name="Klenk H.-P."/>
        </authorList>
    </citation>
    <scope>NUCLEOTIDE SEQUENCE [LARGE SCALE GENOMIC DNA]</scope>
    <source>
        <strain evidence="3 4">DSM 45913</strain>
    </source>
</reference>
<keyword evidence="1" id="KW-1133">Transmembrane helix</keyword>
<comment type="caution">
    <text evidence="3">The sequence shown here is derived from an EMBL/GenBank/DDBJ whole genome shotgun (WGS) entry which is preliminary data.</text>
</comment>
<feature type="domain" description="FtsX extracellular" evidence="2">
    <location>
        <begin position="93"/>
        <end position="217"/>
    </location>
</feature>
<dbReference type="RefSeq" id="WP_185086415.1">
    <property type="nucleotide sequence ID" value="NZ_JACHJB010000002.1"/>
</dbReference>